<dbReference type="InterPro" id="IPR001633">
    <property type="entry name" value="EAL_dom"/>
</dbReference>
<dbReference type="SMART" id="SM00052">
    <property type="entry name" value="EAL"/>
    <property type="match status" value="1"/>
</dbReference>
<evidence type="ECO:0000313" key="3">
    <source>
        <dbReference type="EMBL" id="SIS49609.1"/>
    </source>
</evidence>
<dbReference type="Proteomes" id="UP000185639">
    <property type="component" value="Unassembled WGS sequence"/>
</dbReference>
<dbReference type="Pfam" id="PF00563">
    <property type="entry name" value="EAL"/>
    <property type="match status" value="1"/>
</dbReference>
<evidence type="ECO:0000259" key="2">
    <source>
        <dbReference type="PROSITE" id="PS50887"/>
    </source>
</evidence>
<dbReference type="Gene3D" id="3.30.70.270">
    <property type="match status" value="1"/>
</dbReference>
<dbReference type="PANTHER" id="PTHR33121:SF70">
    <property type="entry name" value="SIGNALING PROTEIN YKOW"/>
    <property type="match status" value="1"/>
</dbReference>
<dbReference type="InterPro" id="IPR050706">
    <property type="entry name" value="Cyclic-di-GMP_PDE-like"/>
</dbReference>
<dbReference type="SMART" id="SM00267">
    <property type="entry name" value="GGDEF"/>
    <property type="match status" value="1"/>
</dbReference>
<protein>
    <submittedName>
        <fullName evidence="3">Polar amino acid transport system substrate-binding protein</fullName>
    </submittedName>
</protein>
<keyword evidence="4" id="KW-1185">Reference proteome</keyword>
<feature type="domain" description="GGDEF" evidence="2">
    <location>
        <begin position="159"/>
        <end position="292"/>
    </location>
</feature>
<name>A0A1N7JJW5_9GAMM</name>
<proteinExistence type="predicted"/>
<dbReference type="OrthoDB" id="9176779at2"/>
<dbReference type="InterPro" id="IPR043128">
    <property type="entry name" value="Rev_trsase/Diguanyl_cyclase"/>
</dbReference>
<dbReference type="CDD" id="cd01948">
    <property type="entry name" value="EAL"/>
    <property type="match status" value="1"/>
</dbReference>
<evidence type="ECO:0000313" key="4">
    <source>
        <dbReference type="Proteomes" id="UP000185639"/>
    </source>
</evidence>
<dbReference type="PROSITE" id="PS50887">
    <property type="entry name" value="GGDEF"/>
    <property type="match status" value="1"/>
</dbReference>
<dbReference type="InterPro" id="IPR029787">
    <property type="entry name" value="Nucleotide_cyclase"/>
</dbReference>
<dbReference type="EMBL" id="FTOH01000002">
    <property type="protein sequence ID" value="SIS49609.1"/>
    <property type="molecule type" value="Genomic_DNA"/>
</dbReference>
<dbReference type="SUPFAM" id="SSF141868">
    <property type="entry name" value="EAL domain-like"/>
    <property type="match status" value="1"/>
</dbReference>
<dbReference type="STRING" id="484498.SAMN05421686_10267"/>
<dbReference type="InterPro" id="IPR000160">
    <property type="entry name" value="GGDEF_dom"/>
</dbReference>
<dbReference type="CDD" id="cd01949">
    <property type="entry name" value="GGDEF"/>
    <property type="match status" value="1"/>
</dbReference>
<dbReference type="InterPro" id="IPR035919">
    <property type="entry name" value="EAL_sf"/>
</dbReference>
<reference evidence="4" key="1">
    <citation type="submission" date="2017-01" db="EMBL/GenBank/DDBJ databases">
        <authorList>
            <person name="Varghese N."/>
            <person name="Submissions S."/>
        </authorList>
    </citation>
    <scope>NUCLEOTIDE SEQUENCE [LARGE SCALE GENOMIC DNA]</scope>
    <source>
        <strain evidence="4">DSM 24913</strain>
    </source>
</reference>
<evidence type="ECO:0000259" key="1">
    <source>
        <dbReference type="PROSITE" id="PS50883"/>
    </source>
</evidence>
<sequence>MAYMKPVQFETPIVFWHSIDDAEPALPRAVRVYLCEDGKSLAESWMESEGVIVLHASTYSERLAQILEYTTQALPEAPLVVILNFPDMRMERLLELGAQEVVTNPAELIPAIRTAATRKARECSLRSNRYLDPLTGLPNRYLFQDRLEHSLEAHKRSKQPMGLVILDLNHFHRLSESFSHAAGDAVLAELGERLRSVTRKSDTLARIGGNTFALIAENLRQTRNLIQVCEKISAQLDVPVTFQGEKIKLSGSIGAALAGEADHDAGNLILHAEQVLSGAKQIGQNSYVIYSAHSAEDRIRGGLEKAIYHALDNRQISMEYQPQMSMDGERIYGVEALMRWNHPVFGHVPPEQFIPVLETTGLIEKFGMWALESACQQFRQWLDDGLMPEDARVSVNLTSRQFFQPDLADQILGILDEVGLAGKYLTLEITEAMIMEGNNRTADTLARLRFENIAIAIDDFGTGYSSFASLRTLPIDYLKIDRDFIKSVGVDSAGDAIAGSMIHLAHSLKLKVIAEGVEQESTQSRLVGLGCDECQGYLFSKPLAAERVPEFVARCA</sequence>
<dbReference type="Gene3D" id="3.20.20.450">
    <property type="entry name" value="EAL domain"/>
    <property type="match status" value="1"/>
</dbReference>
<accession>A0A1N7JJW5</accession>
<organism evidence="3 4">
    <name type="scientific">Thalassolituus maritimus</name>
    <dbReference type="NCBI Taxonomy" id="484498"/>
    <lineage>
        <taxon>Bacteria</taxon>
        <taxon>Pseudomonadati</taxon>
        <taxon>Pseudomonadota</taxon>
        <taxon>Gammaproteobacteria</taxon>
        <taxon>Oceanospirillales</taxon>
        <taxon>Oceanospirillaceae</taxon>
        <taxon>Thalassolituus</taxon>
    </lineage>
</organism>
<gene>
    <name evidence="3" type="ORF">SAMN05421686_10267</name>
</gene>
<dbReference type="GO" id="GO:0071111">
    <property type="term" value="F:cyclic-guanylate-specific phosphodiesterase activity"/>
    <property type="evidence" value="ECO:0007669"/>
    <property type="project" value="InterPro"/>
</dbReference>
<dbReference type="SUPFAM" id="SSF55073">
    <property type="entry name" value="Nucleotide cyclase"/>
    <property type="match status" value="1"/>
</dbReference>
<dbReference type="NCBIfam" id="TIGR00254">
    <property type="entry name" value="GGDEF"/>
    <property type="match status" value="1"/>
</dbReference>
<dbReference type="PANTHER" id="PTHR33121">
    <property type="entry name" value="CYCLIC DI-GMP PHOSPHODIESTERASE PDEF"/>
    <property type="match status" value="1"/>
</dbReference>
<dbReference type="PROSITE" id="PS50883">
    <property type="entry name" value="EAL"/>
    <property type="match status" value="1"/>
</dbReference>
<feature type="domain" description="EAL" evidence="1">
    <location>
        <begin position="300"/>
        <end position="556"/>
    </location>
</feature>
<dbReference type="Pfam" id="PF00990">
    <property type="entry name" value="GGDEF"/>
    <property type="match status" value="1"/>
</dbReference>
<dbReference type="AlphaFoldDB" id="A0A1N7JJW5"/>